<reference evidence="3 4" key="1">
    <citation type="journal article" date="2020" name="Nature">
        <title>Isolation of an archaeon at the prokaryote-eukaryote interface.</title>
        <authorList>
            <person name="Imachi H."/>
            <person name="Nobu M.K."/>
            <person name="Nakahara N."/>
            <person name="Morono Y."/>
            <person name="Ogawara M."/>
            <person name="Takaki Y."/>
            <person name="Takano Y."/>
            <person name="Uematsu K."/>
            <person name="Ikuta T."/>
            <person name="Ito M."/>
            <person name="Matsui Y."/>
            <person name="Miyazaki M."/>
            <person name="Murata K."/>
            <person name="Saito Y."/>
            <person name="Sakai S."/>
            <person name="Song C."/>
            <person name="Tasumi E."/>
            <person name="Yamanaka Y."/>
            <person name="Yamaguchi T."/>
            <person name="Kamagata Y."/>
            <person name="Tamaki H."/>
            <person name="Takai K."/>
        </authorList>
    </citation>
    <scope>NUCLEOTIDE SEQUENCE [LARGE SCALE GENOMIC DNA]</scope>
    <source>
        <strain evidence="3 4">MK-D1</strain>
    </source>
</reference>
<dbReference type="OrthoDB" id="147511at2157"/>
<gene>
    <name evidence="3" type="ORF">DSAG12_00139</name>
</gene>
<dbReference type="PANTHER" id="PTHR43619">
    <property type="entry name" value="S-ADENOSYL-L-METHIONINE-DEPENDENT METHYLTRANSFERASE YKTD-RELATED"/>
    <property type="match status" value="1"/>
</dbReference>
<dbReference type="GeneID" id="41328144"/>
<sequence length="287" mass="33958">MPDDNSKTPYEFNSVQATNFMPLWGRATYSKRNPELLNDPVAVDLMNRIQNDLNLDYSLIEKTHKKRVEYFGLIFLARAQNMDNALKNYLSTYPECTVVNLGIGLETNFFRCDNHQLQWYDVDFPDVINFRKKYLPESDRYHYLAQSVLNFSWMDKIQFIREKGIFIIAGGLFMYFTKEEISNLISKMAKKFPAGELIFDHTAKNGVKIANKRTLKAGKTEMLFKSYCKNPKKDYEPIHPSIRVKDQYLYWKRTKINPQWVKTTKMMIKLSTLLKMAYFIHLKFEKK</sequence>
<evidence type="ECO:0000313" key="4">
    <source>
        <dbReference type="Proteomes" id="UP000321408"/>
    </source>
</evidence>
<dbReference type="SUPFAM" id="SSF53335">
    <property type="entry name" value="S-adenosyl-L-methionine-dependent methyltransferases"/>
    <property type="match status" value="1"/>
</dbReference>
<organism evidence="3 4">
    <name type="scientific">Promethearchaeum syntrophicum</name>
    <dbReference type="NCBI Taxonomy" id="2594042"/>
    <lineage>
        <taxon>Archaea</taxon>
        <taxon>Promethearchaeati</taxon>
        <taxon>Promethearchaeota</taxon>
        <taxon>Promethearchaeia</taxon>
        <taxon>Promethearchaeales</taxon>
        <taxon>Promethearchaeaceae</taxon>
        <taxon>Promethearchaeum</taxon>
    </lineage>
</organism>
<dbReference type="Proteomes" id="UP000321408">
    <property type="component" value="Chromosome"/>
</dbReference>
<dbReference type="AlphaFoldDB" id="A0A5B9D5S1"/>
<protein>
    <submittedName>
        <fullName evidence="3">Class I SAM-dependent methyltransferase</fullName>
    </submittedName>
</protein>
<dbReference type="GO" id="GO:0008168">
    <property type="term" value="F:methyltransferase activity"/>
    <property type="evidence" value="ECO:0007669"/>
    <property type="project" value="UniProtKB-KW"/>
</dbReference>
<dbReference type="EMBL" id="CP042905">
    <property type="protein sequence ID" value="QEE14326.1"/>
    <property type="molecule type" value="Genomic_DNA"/>
</dbReference>
<proteinExistence type="predicted"/>
<keyword evidence="2" id="KW-0808">Transferase</keyword>
<accession>A0A5B9D5S1</accession>
<evidence type="ECO:0000256" key="2">
    <source>
        <dbReference type="ARBA" id="ARBA00022679"/>
    </source>
</evidence>
<keyword evidence="4" id="KW-1185">Reference proteome</keyword>
<name>A0A5B9D5S1_9ARCH</name>
<dbReference type="PANTHER" id="PTHR43619:SF2">
    <property type="entry name" value="S-ADENOSYL-L-METHIONINE-DEPENDENT METHYLTRANSFERASES SUPERFAMILY PROTEIN"/>
    <property type="match status" value="1"/>
</dbReference>
<dbReference type="Gene3D" id="3.40.50.150">
    <property type="entry name" value="Vaccinia Virus protein VP39"/>
    <property type="match status" value="1"/>
</dbReference>
<dbReference type="InterPro" id="IPR016874">
    <property type="entry name" value="TcmP-like"/>
</dbReference>
<keyword evidence="1 3" id="KW-0489">Methyltransferase</keyword>
<dbReference type="InterPro" id="IPR007213">
    <property type="entry name" value="Ppm1/Ppm2/Tcmp"/>
</dbReference>
<dbReference type="Pfam" id="PF04072">
    <property type="entry name" value="LCM"/>
    <property type="match status" value="1"/>
</dbReference>
<dbReference type="RefSeq" id="WP_147661284.1">
    <property type="nucleotide sequence ID" value="NZ_CP042905.2"/>
</dbReference>
<dbReference type="KEGG" id="psyt:DSAG12_00139"/>
<dbReference type="InterPro" id="IPR029063">
    <property type="entry name" value="SAM-dependent_MTases_sf"/>
</dbReference>
<dbReference type="PIRSF" id="PIRSF028177">
    <property type="entry name" value="Polyketide_synth_Omtfrase_TcmP"/>
    <property type="match status" value="1"/>
</dbReference>
<evidence type="ECO:0000256" key="1">
    <source>
        <dbReference type="ARBA" id="ARBA00022603"/>
    </source>
</evidence>
<reference evidence="3 4" key="2">
    <citation type="journal article" date="2024" name="Int. J. Syst. Evol. Microbiol.">
        <title>Promethearchaeum syntrophicum gen. nov., sp. nov., an anaerobic, obligately syntrophic archaeon, the first isolate of the lineage 'Asgard' archaea, and proposal of the new archaeal phylum Promethearchaeota phyl. nov. and kingdom Promethearchaeati regn. nov.</title>
        <authorList>
            <person name="Imachi H."/>
            <person name="Nobu M.K."/>
            <person name="Kato S."/>
            <person name="Takaki Y."/>
            <person name="Miyazaki M."/>
            <person name="Miyata M."/>
            <person name="Ogawara M."/>
            <person name="Saito Y."/>
            <person name="Sakai S."/>
            <person name="Tahara Y.O."/>
            <person name="Takano Y."/>
            <person name="Tasumi E."/>
            <person name="Uematsu K."/>
            <person name="Yoshimura T."/>
            <person name="Itoh T."/>
            <person name="Ohkuma M."/>
            <person name="Takai K."/>
        </authorList>
    </citation>
    <scope>NUCLEOTIDE SEQUENCE [LARGE SCALE GENOMIC DNA]</scope>
    <source>
        <strain evidence="3 4">MK-D1</strain>
    </source>
</reference>
<evidence type="ECO:0000313" key="3">
    <source>
        <dbReference type="EMBL" id="QEE14326.1"/>
    </source>
</evidence>
<dbReference type="GO" id="GO:0032259">
    <property type="term" value="P:methylation"/>
    <property type="evidence" value="ECO:0007669"/>
    <property type="project" value="UniProtKB-KW"/>
</dbReference>